<accession>A0A437MCU3</accession>
<evidence type="ECO:0000313" key="3">
    <source>
        <dbReference type="Proteomes" id="UP000282957"/>
    </source>
</evidence>
<evidence type="ECO:0000256" key="1">
    <source>
        <dbReference type="SAM" id="MobiDB-lite"/>
    </source>
</evidence>
<gene>
    <name evidence="2" type="ORF">EOD42_16810</name>
</gene>
<protein>
    <submittedName>
        <fullName evidence="2">Uncharacterized protein</fullName>
    </submittedName>
</protein>
<dbReference type="EMBL" id="SACL01000006">
    <property type="protein sequence ID" value="RVT95474.1"/>
    <property type="molecule type" value="Genomic_DNA"/>
</dbReference>
<evidence type="ECO:0000313" key="2">
    <source>
        <dbReference type="EMBL" id="RVT95474.1"/>
    </source>
</evidence>
<reference evidence="2 3" key="1">
    <citation type="submission" date="2019-01" db="EMBL/GenBank/DDBJ databases">
        <authorList>
            <person name="Chen W.-M."/>
        </authorList>
    </citation>
    <scope>NUCLEOTIDE SEQUENCE [LARGE SCALE GENOMIC DNA]</scope>
    <source>
        <strain evidence="2 3">CCP-6</strain>
    </source>
</reference>
<proteinExistence type="predicted"/>
<feature type="region of interest" description="Disordered" evidence="1">
    <location>
        <begin position="79"/>
        <end position="98"/>
    </location>
</feature>
<name>A0A437MCU3_9PROT</name>
<dbReference type="AlphaFoldDB" id="A0A437MCU3"/>
<sequence>MASVTLRGCALPVGVPLPEDAPTIAGGFALTPDVPADFWAKWLEQNRDYAPVKAGLIFAASKGASVAAEAREKKAVLSGFEGMNPDKPAPGIQPGKAA</sequence>
<keyword evidence="3" id="KW-1185">Reference proteome</keyword>
<dbReference type="OrthoDB" id="6460161at2"/>
<comment type="caution">
    <text evidence="2">The sequence shown here is derived from an EMBL/GenBank/DDBJ whole genome shotgun (WGS) entry which is preliminary data.</text>
</comment>
<organism evidence="2 3">
    <name type="scientific">Rhodovarius crocodyli</name>
    <dbReference type="NCBI Taxonomy" id="1979269"/>
    <lineage>
        <taxon>Bacteria</taxon>
        <taxon>Pseudomonadati</taxon>
        <taxon>Pseudomonadota</taxon>
        <taxon>Alphaproteobacteria</taxon>
        <taxon>Acetobacterales</taxon>
        <taxon>Roseomonadaceae</taxon>
        <taxon>Rhodovarius</taxon>
    </lineage>
</organism>
<dbReference type="Proteomes" id="UP000282957">
    <property type="component" value="Unassembled WGS sequence"/>
</dbReference>